<sequence>MKDITTLPVGTLLVDPTTGAAFRKVSAEDSRTAWRSHEQDSFGWGSTGTLSDAEYSELTDALADDALTVVWMPSKVAL</sequence>
<organism evidence="1 2">
    <name type="scientific">Microbacterium laevaniformans</name>
    <dbReference type="NCBI Taxonomy" id="36807"/>
    <lineage>
        <taxon>Bacteria</taxon>
        <taxon>Bacillati</taxon>
        <taxon>Actinomycetota</taxon>
        <taxon>Actinomycetes</taxon>
        <taxon>Micrococcales</taxon>
        <taxon>Microbacteriaceae</taxon>
        <taxon>Microbacterium</taxon>
    </lineage>
</organism>
<accession>A0A150HH41</accession>
<evidence type="ECO:0000313" key="1">
    <source>
        <dbReference type="EMBL" id="KXZ61391.1"/>
    </source>
</evidence>
<dbReference type="AlphaFoldDB" id="A0A150HH41"/>
<keyword evidence="2" id="KW-1185">Reference proteome</keyword>
<dbReference type="Proteomes" id="UP000075357">
    <property type="component" value="Unassembled WGS sequence"/>
</dbReference>
<dbReference type="PATRIC" id="fig|36807.3.peg.673"/>
<comment type="caution">
    <text evidence="1">The sequence shown here is derived from an EMBL/GenBank/DDBJ whole genome shotgun (WGS) entry which is preliminary data.</text>
</comment>
<dbReference type="RefSeq" id="WP_061681858.1">
    <property type="nucleotide sequence ID" value="NZ_LRAD01000019.1"/>
</dbReference>
<reference evidence="1 2" key="1">
    <citation type="submission" date="2016-01" db="EMBL/GenBank/DDBJ databases">
        <title>Draft genome sequences of Microbacterium laevaniformans LCDC 91-0039 and the type strain of Microbacterium hominis LCDC 84-209.</title>
        <authorList>
            <person name="Bernier A.-M."/>
            <person name="Bernard K."/>
        </authorList>
    </citation>
    <scope>NUCLEOTIDE SEQUENCE [LARGE SCALE GENOMIC DNA]</scope>
    <source>
        <strain evidence="1 2">LCDC 91-0039</strain>
    </source>
</reference>
<proteinExistence type="predicted"/>
<name>A0A150HH41_9MICO</name>
<gene>
    <name evidence="1" type="ORF">Mlaev_00650</name>
</gene>
<dbReference type="EMBL" id="LRAD01000019">
    <property type="protein sequence ID" value="KXZ61391.1"/>
    <property type="molecule type" value="Genomic_DNA"/>
</dbReference>
<evidence type="ECO:0000313" key="2">
    <source>
        <dbReference type="Proteomes" id="UP000075357"/>
    </source>
</evidence>
<protein>
    <submittedName>
        <fullName evidence="1">Uncharacterized protein</fullName>
    </submittedName>
</protein>
<dbReference type="STRING" id="36807.Mlaev_00650"/>